<gene>
    <name evidence="2" type="ORF">CCAM_LOCUS38447</name>
</gene>
<dbReference type="Proteomes" id="UP000595140">
    <property type="component" value="Unassembled WGS sequence"/>
</dbReference>
<feature type="non-terminal residue" evidence="2">
    <location>
        <position position="62"/>
    </location>
</feature>
<proteinExistence type="predicted"/>
<dbReference type="OrthoDB" id="1737492at2759"/>
<dbReference type="Pfam" id="PF13976">
    <property type="entry name" value="gag_pre-integrs"/>
    <property type="match status" value="1"/>
</dbReference>
<protein>
    <recommendedName>
        <fullName evidence="1">GAG-pre-integrase domain-containing protein</fullName>
    </recommendedName>
</protein>
<evidence type="ECO:0000313" key="3">
    <source>
        <dbReference type="Proteomes" id="UP000595140"/>
    </source>
</evidence>
<name>A0A484N5T9_9ASTE</name>
<organism evidence="2 3">
    <name type="scientific">Cuscuta campestris</name>
    <dbReference type="NCBI Taxonomy" id="132261"/>
    <lineage>
        <taxon>Eukaryota</taxon>
        <taxon>Viridiplantae</taxon>
        <taxon>Streptophyta</taxon>
        <taxon>Embryophyta</taxon>
        <taxon>Tracheophyta</taxon>
        <taxon>Spermatophyta</taxon>
        <taxon>Magnoliopsida</taxon>
        <taxon>eudicotyledons</taxon>
        <taxon>Gunneridae</taxon>
        <taxon>Pentapetalae</taxon>
        <taxon>asterids</taxon>
        <taxon>lamiids</taxon>
        <taxon>Solanales</taxon>
        <taxon>Convolvulaceae</taxon>
        <taxon>Cuscuteae</taxon>
        <taxon>Cuscuta</taxon>
        <taxon>Cuscuta subgen. Grammica</taxon>
        <taxon>Cuscuta sect. Cleistogrammica</taxon>
    </lineage>
</organism>
<evidence type="ECO:0000313" key="2">
    <source>
        <dbReference type="EMBL" id="VFQ96671.1"/>
    </source>
</evidence>
<keyword evidence="3" id="KW-1185">Reference proteome</keyword>
<sequence length="62" mass="6874">MIRDNTTNQVLFKGPCERGLYSLPAFSSSPVVNSVKVTPYQWHCRLGHPSVQVTKSLLSQLG</sequence>
<accession>A0A484N5T9</accession>
<dbReference type="InterPro" id="IPR025724">
    <property type="entry name" value="GAG-pre-integrase_dom"/>
</dbReference>
<feature type="domain" description="GAG-pre-integrase" evidence="1">
    <location>
        <begin position="19"/>
        <end position="59"/>
    </location>
</feature>
<evidence type="ECO:0000259" key="1">
    <source>
        <dbReference type="Pfam" id="PF13976"/>
    </source>
</evidence>
<dbReference type="EMBL" id="OOIL02006146">
    <property type="protein sequence ID" value="VFQ96671.1"/>
    <property type="molecule type" value="Genomic_DNA"/>
</dbReference>
<reference evidence="2 3" key="1">
    <citation type="submission" date="2018-04" db="EMBL/GenBank/DDBJ databases">
        <authorList>
            <person name="Vogel A."/>
        </authorList>
    </citation>
    <scope>NUCLEOTIDE SEQUENCE [LARGE SCALE GENOMIC DNA]</scope>
</reference>
<dbReference type="AlphaFoldDB" id="A0A484N5T9"/>